<gene>
    <name evidence="2" type="ORF">BDD21_2986</name>
</gene>
<dbReference type="RefSeq" id="WP_120797781.1">
    <property type="nucleotide sequence ID" value="NZ_RBXL01000001.1"/>
</dbReference>
<dbReference type="Proteomes" id="UP000274556">
    <property type="component" value="Unassembled WGS sequence"/>
</dbReference>
<reference evidence="2 3" key="1">
    <citation type="submission" date="2018-10" db="EMBL/GenBank/DDBJ databases">
        <title>Genomic Encyclopedia of Archaeal and Bacterial Type Strains, Phase II (KMG-II): from individual species to whole genera.</title>
        <authorList>
            <person name="Goeker M."/>
        </authorList>
    </citation>
    <scope>NUCLEOTIDE SEQUENCE [LARGE SCALE GENOMIC DNA]</scope>
    <source>
        <strain evidence="2 3">DSM 235</strain>
    </source>
</reference>
<sequence length="481" mass="50896">MKIRLASSLVLIAATASPGAVTAAGIATQSSIMFDSMVNLTNPSAHMGQRRGAFSGGSVVNRNRLMSESLWHVVPPSFEAGCGGIDMFAGSFSFISADQFQQLMRSIAANATGYAFEVALTAMCPTCVEVMESLQRKLQALNQGYANSCQLAKGLVNDVASAFDVQHKDNTSLVAMVKGFGDVFETRSLTSGESPVNQVANNLTEEQRAEADLQGNLVWQALKRQGAAGWFVGGDDALLEAIMSVTGSVILGPPEPAPDGAGDNFRVTPLPGNLMSVRDLLWGSSAHEDTSSGQSTVNHVVRRYSCNDTAVNGCMAPSVIADTQTVGLVQYTDHLLLGDPNVAGSVGLVQKFRLGATAPTAREQAFMELAPNGIGAQLRNLARHDAGLARIFAKQAAPVIALEMAQLIMSDLLRAAENALAMGGSAYTAKVAEQIKGAREQVYREYAVLAARYGNAQTLLAYYQDLSAQVKGRAESTPNQR</sequence>
<feature type="chain" id="PRO_5019820606" evidence="1">
    <location>
        <begin position="24"/>
        <end position="481"/>
    </location>
</feature>
<feature type="signal peptide" evidence="1">
    <location>
        <begin position="1"/>
        <end position="23"/>
    </location>
</feature>
<dbReference type="EMBL" id="RBXL01000001">
    <property type="protein sequence ID" value="RKT45525.1"/>
    <property type="molecule type" value="Genomic_DNA"/>
</dbReference>
<accession>A0A495VAQ0</accession>
<dbReference type="AlphaFoldDB" id="A0A495VAQ0"/>
<protein>
    <submittedName>
        <fullName evidence="2">Conjugative transfer pilus assembly protein TraH</fullName>
    </submittedName>
</protein>
<keyword evidence="1" id="KW-0732">Signal</keyword>
<name>A0A495VAQ0_9GAMM</name>
<evidence type="ECO:0000313" key="2">
    <source>
        <dbReference type="EMBL" id="RKT45525.1"/>
    </source>
</evidence>
<organism evidence="2 3">
    <name type="scientific">Thiocapsa rosea</name>
    <dbReference type="NCBI Taxonomy" id="69360"/>
    <lineage>
        <taxon>Bacteria</taxon>
        <taxon>Pseudomonadati</taxon>
        <taxon>Pseudomonadota</taxon>
        <taxon>Gammaproteobacteria</taxon>
        <taxon>Chromatiales</taxon>
        <taxon>Chromatiaceae</taxon>
        <taxon>Thiocapsa</taxon>
    </lineage>
</organism>
<evidence type="ECO:0000256" key="1">
    <source>
        <dbReference type="SAM" id="SignalP"/>
    </source>
</evidence>
<dbReference type="Pfam" id="PF06122">
    <property type="entry name" value="TraH"/>
    <property type="match status" value="1"/>
</dbReference>
<evidence type="ECO:0000313" key="3">
    <source>
        <dbReference type="Proteomes" id="UP000274556"/>
    </source>
</evidence>
<dbReference type="OrthoDB" id="9797479at2"/>
<proteinExistence type="predicted"/>
<keyword evidence="3" id="KW-1185">Reference proteome</keyword>
<comment type="caution">
    <text evidence="2">The sequence shown here is derived from an EMBL/GenBank/DDBJ whole genome shotgun (WGS) entry which is preliminary data.</text>
</comment>
<dbReference type="InterPro" id="IPR010927">
    <property type="entry name" value="T4SS_TraH"/>
</dbReference>